<reference evidence="2 4" key="2">
    <citation type="journal article" date="2018" name="Microb. Genom.">
        <title>Deciphering the unexplored Leptospira diversity from soils uncovers genomic evolution to virulence.</title>
        <authorList>
            <person name="Thibeaux R."/>
            <person name="Iraola G."/>
            <person name="Ferres I."/>
            <person name="Bierque E."/>
            <person name="Girault D."/>
            <person name="Soupe-Gilbert M.E."/>
            <person name="Picardeau M."/>
            <person name="Goarant C."/>
        </authorList>
    </citation>
    <scope>NUCLEOTIDE SEQUENCE [LARGE SCALE GENOMIC DNA]</scope>
    <source>
        <strain evidence="2 4">ATI7-C-A5</strain>
    </source>
</reference>
<reference evidence="2" key="3">
    <citation type="submission" date="2023-10" db="EMBL/GenBank/DDBJ databases">
        <authorList>
            <person name="Picardeau M."/>
            <person name="Thibeaux R."/>
        </authorList>
    </citation>
    <scope>NUCLEOTIDE SEQUENCE</scope>
    <source>
        <strain evidence="2">ATI7-C-A5</strain>
    </source>
</reference>
<dbReference type="EMBL" id="NPEF02000020">
    <property type="protein sequence ID" value="MDV6237150.1"/>
    <property type="molecule type" value="Genomic_DNA"/>
</dbReference>
<dbReference type="EMBL" id="NPEF01000062">
    <property type="protein sequence ID" value="PJZ93438.1"/>
    <property type="molecule type" value="Genomic_DNA"/>
</dbReference>
<evidence type="ECO:0000313" key="2">
    <source>
        <dbReference type="EMBL" id="MDV6237150.1"/>
    </source>
</evidence>
<name>A0A2N0BQP7_9LEPT</name>
<feature type="transmembrane region" description="Helical" evidence="1">
    <location>
        <begin position="54"/>
        <end position="77"/>
    </location>
</feature>
<sequence>METNLLYFFILKLVHVSSGIFWVGAAIMMAAFVQPTAKSLGPDGGKFMQQLARTNAYPIVINTASTLTILSGFLLYWKLSGGFQSEWIFSKYGTLLLIGGILAVVAYGIGFTVTRPSISRMAEIGIALQQKGPSPDLLAQMPILGNRIALSTRFIASLIGISVLIMEMARYL</sequence>
<evidence type="ECO:0000313" key="4">
    <source>
        <dbReference type="Proteomes" id="UP000232122"/>
    </source>
</evidence>
<organism evidence="3">
    <name type="scientific">Leptospira ellisii</name>
    <dbReference type="NCBI Taxonomy" id="2023197"/>
    <lineage>
        <taxon>Bacteria</taxon>
        <taxon>Pseudomonadati</taxon>
        <taxon>Spirochaetota</taxon>
        <taxon>Spirochaetia</taxon>
        <taxon>Leptospirales</taxon>
        <taxon>Leptospiraceae</taxon>
        <taxon>Leptospira</taxon>
    </lineage>
</organism>
<feature type="transmembrane region" description="Helical" evidence="1">
    <location>
        <begin position="6"/>
        <end position="33"/>
    </location>
</feature>
<keyword evidence="4" id="KW-1185">Reference proteome</keyword>
<proteinExistence type="predicted"/>
<dbReference type="AlphaFoldDB" id="A0A2N0BQP7"/>
<feature type="transmembrane region" description="Helical" evidence="1">
    <location>
        <begin position="150"/>
        <end position="169"/>
    </location>
</feature>
<feature type="transmembrane region" description="Helical" evidence="1">
    <location>
        <begin position="89"/>
        <end position="111"/>
    </location>
</feature>
<keyword evidence="1" id="KW-1133">Transmembrane helix</keyword>
<dbReference type="OrthoDB" id="345829at2"/>
<evidence type="ECO:0000256" key="1">
    <source>
        <dbReference type="SAM" id="Phobius"/>
    </source>
</evidence>
<accession>A0A2N0BAB5</accession>
<comment type="caution">
    <text evidence="3">The sequence shown here is derived from an EMBL/GenBank/DDBJ whole genome shotgun (WGS) entry which is preliminary data.</text>
</comment>
<evidence type="ECO:0008006" key="5">
    <source>
        <dbReference type="Google" id="ProtNLM"/>
    </source>
</evidence>
<protein>
    <recommendedName>
        <fullName evidence="5">DUF2269 family protein</fullName>
    </recommendedName>
</protein>
<dbReference type="RefSeq" id="WP_100745306.1">
    <property type="nucleotide sequence ID" value="NZ_NPEF02000020.1"/>
</dbReference>
<reference evidence="3" key="1">
    <citation type="submission" date="2017-07" db="EMBL/GenBank/DDBJ databases">
        <title>Leptospira spp. isolated from tropical soils.</title>
        <authorList>
            <person name="Thibeaux R."/>
            <person name="Iraola G."/>
            <person name="Ferres I."/>
            <person name="Bierque E."/>
            <person name="Girault D."/>
            <person name="Soupe-Gilbert M.-E."/>
            <person name="Picardeau M."/>
            <person name="Goarant C."/>
        </authorList>
    </citation>
    <scope>NUCLEOTIDE SEQUENCE [LARGE SCALE GENOMIC DNA]</scope>
    <source>
        <strain evidence="3">ATI7-C-A5</strain>
    </source>
</reference>
<dbReference type="Proteomes" id="UP000232122">
    <property type="component" value="Unassembled WGS sequence"/>
</dbReference>
<gene>
    <name evidence="2" type="ORF">CH379_016075</name>
    <name evidence="3" type="ORF">CH379_07815</name>
</gene>
<keyword evidence="1" id="KW-0472">Membrane</keyword>
<keyword evidence="1" id="KW-0812">Transmembrane</keyword>
<accession>A0A2N0BQP7</accession>
<evidence type="ECO:0000313" key="3">
    <source>
        <dbReference type="EMBL" id="PJZ93438.1"/>
    </source>
</evidence>